<comment type="caution">
    <text evidence="2">The sequence shown here is derived from an EMBL/GenBank/DDBJ whole genome shotgun (WGS) entry which is preliminary data.</text>
</comment>
<feature type="region of interest" description="Disordered" evidence="1">
    <location>
        <begin position="138"/>
        <end position="166"/>
    </location>
</feature>
<gene>
    <name evidence="2" type="ORF">GCM10022286_26810</name>
</gene>
<proteinExistence type="predicted"/>
<dbReference type="Pfam" id="PF17278">
    <property type="entry name" value="DUF5343"/>
    <property type="match status" value="1"/>
</dbReference>
<dbReference type="RefSeq" id="WP_344792386.1">
    <property type="nucleotide sequence ID" value="NZ_BAABBV010000002.1"/>
</dbReference>
<accession>A0ABP7ZMK4</accession>
<reference evidence="2" key="2">
    <citation type="submission" date="2023-12" db="EMBL/GenBank/DDBJ databases">
        <authorList>
            <person name="Sun Q."/>
            <person name="Inoue M."/>
        </authorList>
    </citation>
    <scope>NUCLEOTIDE SEQUENCE</scope>
    <source>
        <strain evidence="2">JCM 17590</strain>
    </source>
</reference>
<evidence type="ECO:0000313" key="2">
    <source>
        <dbReference type="EMBL" id="GAA4164707.1"/>
    </source>
</evidence>
<evidence type="ECO:0000313" key="3">
    <source>
        <dbReference type="Proteomes" id="UP001415169"/>
    </source>
</evidence>
<protein>
    <submittedName>
        <fullName evidence="2">DUF5343 domain-containing protein</fullName>
    </submittedName>
</protein>
<dbReference type="EMBL" id="BAABBV010000002">
    <property type="protein sequence ID" value="GAA4164707.1"/>
    <property type="molecule type" value="Genomic_DNA"/>
</dbReference>
<sequence length="210" mass="22866">MANELPLTTSANSITRFLTHIQAAGVPTKVDRTYLKSVGFKSGQDNYIIPILKHIGFLSASGTPETRWRSYRDKKQAPKVLAEGIRQAYADLFAVYPDAYRKDEEAIRNWVRSQTGYDEVKVGHAVKTFRTLCSAADFGSPSEASVSQSEPRLETTATHSGALGALSVPTPTAPSVSISIELHLPASADADTYDKFFAAMKKHLFPDASA</sequence>
<keyword evidence="3" id="KW-1185">Reference proteome</keyword>
<name>A0ABP7ZMK4_9MICO</name>
<dbReference type="InterPro" id="IPR035235">
    <property type="entry name" value="DUF5343"/>
</dbReference>
<feature type="compositionally biased region" description="Polar residues" evidence="1">
    <location>
        <begin position="142"/>
        <end position="159"/>
    </location>
</feature>
<organism evidence="2 3">
    <name type="scientific">Gryllotalpicola daejeonensis</name>
    <dbReference type="NCBI Taxonomy" id="993087"/>
    <lineage>
        <taxon>Bacteria</taxon>
        <taxon>Bacillati</taxon>
        <taxon>Actinomycetota</taxon>
        <taxon>Actinomycetes</taxon>
        <taxon>Micrococcales</taxon>
        <taxon>Microbacteriaceae</taxon>
        <taxon>Gryllotalpicola</taxon>
    </lineage>
</organism>
<dbReference type="Proteomes" id="UP001415169">
    <property type="component" value="Unassembled WGS sequence"/>
</dbReference>
<reference evidence="2" key="1">
    <citation type="journal article" date="2014" name="Int. J. Syst. Evol. Microbiol.">
        <title>Complete genome of a new Firmicutes species belonging to the dominant human colonic microbiota ('Ruminococcus bicirculans') reveals two chromosomes and a selective capacity to utilize plant glucans.</title>
        <authorList>
            <consortium name="NISC Comparative Sequencing Program"/>
            <person name="Wegmann U."/>
            <person name="Louis P."/>
            <person name="Goesmann A."/>
            <person name="Henrissat B."/>
            <person name="Duncan S.H."/>
            <person name="Flint H.J."/>
        </authorList>
    </citation>
    <scope>NUCLEOTIDE SEQUENCE</scope>
    <source>
        <strain evidence="2">JCM 17590</strain>
    </source>
</reference>
<evidence type="ECO:0000256" key="1">
    <source>
        <dbReference type="SAM" id="MobiDB-lite"/>
    </source>
</evidence>